<sequence>MRPSLICEGRCILGGSSSRDPLRIRVNPGRAELVLKKASPDVPRSRASSVSTFCRFEKDTFFFKTSDRYYYSYSVDLFLLTEFNHMMFLDGCFILCFIDLEVNNGNGMTITSLNRAFIVMDMFLLENQIPYVVLEALMKVMREEQSSNNKQKKIDIDYFIRLCLLPRHASTHSSLSLVSPCLGPLINCLTKKRDEKRDDKADGTNTEGILHLLDFLRIKLIGGPPKLSVHGSQEYYFRSIMELKAAGIKIHRSPSSSRHLNEIKFKKGFVYGELLLPQMRIDDTTKTWLLNLIAFEMCPQGPSSSDGTITSYICFMDSLIDHADDVKELRSKEILLNRLGSDEEVAKLFNEVANNLVANPRFYVETMEAIQSHCKSRCKVWFAEMLYAHFSSPWTVLSLIAAIFLLFLTVIQTVYTVWN</sequence>
<dbReference type="PANTHER" id="PTHR31170:SF25">
    <property type="entry name" value="BNAA09G04570D PROTEIN"/>
    <property type="match status" value="1"/>
</dbReference>
<dbReference type="InterPro" id="IPR004158">
    <property type="entry name" value="DUF247_pln"/>
</dbReference>
<dbReference type="Proteomes" id="UP000283530">
    <property type="component" value="Unassembled WGS sequence"/>
</dbReference>
<dbReference type="AlphaFoldDB" id="A0A443NMX6"/>
<evidence type="ECO:0000256" key="1">
    <source>
        <dbReference type="SAM" id="Phobius"/>
    </source>
</evidence>
<proteinExistence type="predicted"/>
<dbReference type="PANTHER" id="PTHR31170">
    <property type="entry name" value="BNAC04G53230D PROTEIN"/>
    <property type="match status" value="1"/>
</dbReference>
<dbReference type="STRING" id="337451.A0A443NMX6"/>
<reference evidence="2 3" key="1">
    <citation type="journal article" date="2019" name="Nat. Plants">
        <title>Stout camphor tree genome fills gaps in understanding of flowering plant genome evolution.</title>
        <authorList>
            <person name="Chaw S.M."/>
            <person name="Liu Y.C."/>
            <person name="Wu Y.W."/>
            <person name="Wang H.Y."/>
            <person name="Lin C.I."/>
            <person name="Wu C.S."/>
            <person name="Ke H.M."/>
            <person name="Chang L.Y."/>
            <person name="Hsu C.Y."/>
            <person name="Yang H.T."/>
            <person name="Sudianto E."/>
            <person name="Hsu M.H."/>
            <person name="Wu K.P."/>
            <person name="Wang L.N."/>
            <person name="Leebens-Mack J.H."/>
            <person name="Tsai I.J."/>
        </authorList>
    </citation>
    <scope>NUCLEOTIDE SEQUENCE [LARGE SCALE GENOMIC DNA]</scope>
    <source>
        <strain evidence="3">cv. Chaw 1501</strain>
        <tissue evidence="2">Young leaves</tissue>
    </source>
</reference>
<evidence type="ECO:0000313" key="2">
    <source>
        <dbReference type="EMBL" id="RWR79874.1"/>
    </source>
</evidence>
<dbReference type="OrthoDB" id="1849062at2759"/>
<protein>
    <submittedName>
        <fullName evidence="2">Putative UPF0481 protein</fullName>
    </submittedName>
</protein>
<name>A0A443NMX6_9MAGN</name>
<dbReference type="EMBL" id="QPKB01000003">
    <property type="protein sequence ID" value="RWR79874.1"/>
    <property type="molecule type" value="Genomic_DNA"/>
</dbReference>
<comment type="caution">
    <text evidence="2">The sequence shown here is derived from an EMBL/GenBank/DDBJ whole genome shotgun (WGS) entry which is preliminary data.</text>
</comment>
<dbReference type="Pfam" id="PF03140">
    <property type="entry name" value="DUF247"/>
    <property type="match status" value="1"/>
</dbReference>
<keyword evidence="3" id="KW-1185">Reference proteome</keyword>
<organism evidence="2 3">
    <name type="scientific">Cinnamomum micranthum f. kanehirae</name>
    <dbReference type="NCBI Taxonomy" id="337451"/>
    <lineage>
        <taxon>Eukaryota</taxon>
        <taxon>Viridiplantae</taxon>
        <taxon>Streptophyta</taxon>
        <taxon>Embryophyta</taxon>
        <taxon>Tracheophyta</taxon>
        <taxon>Spermatophyta</taxon>
        <taxon>Magnoliopsida</taxon>
        <taxon>Magnoliidae</taxon>
        <taxon>Laurales</taxon>
        <taxon>Lauraceae</taxon>
        <taxon>Cinnamomum</taxon>
    </lineage>
</organism>
<accession>A0A443NMX6</accession>
<keyword evidence="1" id="KW-0812">Transmembrane</keyword>
<evidence type="ECO:0000313" key="3">
    <source>
        <dbReference type="Proteomes" id="UP000283530"/>
    </source>
</evidence>
<gene>
    <name evidence="2" type="ORF">CKAN_00847600</name>
</gene>
<keyword evidence="1" id="KW-0472">Membrane</keyword>
<feature type="transmembrane region" description="Helical" evidence="1">
    <location>
        <begin position="394"/>
        <end position="418"/>
    </location>
</feature>
<keyword evidence="1" id="KW-1133">Transmembrane helix</keyword>